<dbReference type="EMBL" id="FOKU01000008">
    <property type="protein sequence ID" value="SFC27498.1"/>
    <property type="molecule type" value="Genomic_DNA"/>
</dbReference>
<dbReference type="InterPro" id="IPR010496">
    <property type="entry name" value="AL/BT2_dom"/>
</dbReference>
<evidence type="ECO:0000259" key="1">
    <source>
        <dbReference type="Pfam" id="PF06439"/>
    </source>
</evidence>
<comment type="caution">
    <text evidence="3">The sequence shown here is derived from an EMBL/GenBank/DDBJ whole genome shotgun (WGS) entry which is preliminary data.</text>
</comment>
<dbReference type="Gene3D" id="2.60.120.560">
    <property type="entry name" value="Exo-inulinase, domain 1"/>
    <property type="match status" value="1"/>
</dbReference>
<feature type="domain" description="3-keto-alpha-glucoside-1,2-lyase/3-keto-2-hydroxy-glucal hydratase" evidence="1">
    <location>
        <begin position="53"/>
        <end position="252"/>
    </location>
</feature>
<sequence>MRIKFLGLIISVLLITACKNEKQKQEPQTWHTKKMALENETHNQLLDIEKEQGWELLFDGKTLNGWHLYNAPGADLAWEVKNGELYCNAKDESKQQGDLVTDKVYENYELILEWKISGRGNSGIFINVQEKPELGAAWQSGPEYQILDPDHMDHDVAVKKSGCLYAFSPQENEADTKSGQWNETRIKQVDGKVEFYLNGTLTAVQDFTTPEWQEKVAATHFKNHPEFGKYTQGKIALQDWYFEAWFRNIKIREL</sequence>
<dbReference type="Proteomes" id="UP000184031">
    <property type="component" value="Unassembled WGS sequence"/>
</dbReference>
<evidence type="ECO:0000313" key="4">
    <source>
        <dbReference type="Proteomes" id="UP000184031"/>
    </source>
</evidence>
<dbReference type="AlphaFoldDB" id="A0A1M6ZZ40"/>
<dbReference type="PROSITE" id="PS51257">
    <property type="entry name" value="PROKAR_LIPOPROTEIN"/>
    <property type="match status" value="1"/>
</dbReference>
<keyword evidence="5" id="KW-1185">Reference proteome</keyword>
<organism evidence="3 4">
    <name type="scientific">Flagellimonas taeanensis</name>
    <dbReference type="NCBI Taxonomy" id="1005926"/>
    <lineage>
        <taxon>Bacteria</taxon>
        <taxon>Pseudomonadati</taxon>
        <taxon>Bacteroidota</taxon>
        <taxon>Flavobacteriia</taxon>
        <taxon>Flavobacteriales</taxon>
        <taxon>Flavobacteriaceae</taxon>
        <taxon>Flagellimonas</taxon>
    </lineage>
</organism>
<accession>A0A1M6ZZ40</accession>
<protein>
    <recommendedName>
        <fullName evidence="1">3-keto-alpha-glucoside-1,2-lyase/3-keto-2-hydroxy-glucal hydratase domain-containing protein</fullName>
    </recommendedName>
</protein>
<dbReference type="RefSeq" id="WP_072881912.1">
    <property type="nucleotide sequence ID" value="NZ_FOKU01000008.1"/>
</dbReference>
<dbReference type="OrthoDB" id="9806233at2"/>
<dbReference type="EMBL" id="FRAT01000009">
    <property type="protein sequence ID" value="SHL35676.1"/>
    <property type="molecule type" value="Genomic_DNA"/>
</dbReference>
<proteinExistence type="predicted"/>
<dbReference type="GO" id="GO:0016787">
    <property type="term" value="F:hydrolase activity"/>
    <property type="evidence" value="ECO:0007669"/>
    <property type="project" value="InterPro"/>
</dbReference>
<evidence type="ECO:0000313" key="5">
    <source>
        <dbReference type="Proteomes" id="UP000198940"/>
    </source>
</evidence>
<dbReference type="Proteomes" id="UP000198940">
    <property type="component" value="Unassembled WGS sequence"/>
</dbReference>
<reference evidence="3 4" key="1">
    <citation type="submission" date="2016-11" db="EMBL/GenBank/DDBJ databases">
        <authorList>
            <person name="Varghese N."/>
            <person name="Submissions S."/>
        </authorList>
    </citation>
    <scope>NUCLEOTIDE SEQUENCE [LARGE SCALE GENOMIC DNA]</scope>
    <source>
        <strain evidence="3 4">CGMCC 1.12174</strain>
        <strain evidence="2 5">DSM 26351</strain>
    </source>
</reference>
<gene>
    <name evidence="2" type="ORF">SAMN04487891_10878</name>
    <name evidence="3" type="ORF">SAMN05216293_3291</name>
</gene>
<dbReference type="STRING" id="1055723.SAMN05216293_3291"/>
<evidence type="ECO:0000313" key="2">
    <source>
        <dbReference type="EMBL" id="SFC27498.1"/>
    </source>
</evidence>
<evidence type="ECO:0000313" key="3">
    <source>
        <dbReference type="EMBL" id="SHL35676.1"/>
    </source>
</evidence>
<dbReference type="Pfam" id="PF06439">
    <property type="entry name" value="3keto-disac_hyd"/>
    <property type="match status" value="1"/>
</dbReference>
<name>A0A1M6ZZ40_9FLAO</name>